<comment type="caution">
    <text evidence="1">The sequence shown here is derived from an EMBL/GenBank/DDBJ whole genome shotgun (WGS) entry which is preliminary data.</text>
</comment>
<evidence type="ECO:0000313" key="2">
    <source>
        <dbReference type="Proteomes" id="UP001153332"/>
    </source>
</evidence>
<dbReference type="Proteomes" id="UP001153332">
    <property type="component" value="Unassembled WGS sequence"/>
</dbReference>
<gene>
    <name evidence="1" type="ORF">O1611_g268</name>
</gene>
<organism evidence="1 2">
    <name type="scientific">Lasiodiplodia mahajangana</name>
    <dbReference type="NCBI Taxonomy" id="1108764"/>
    <lineage>
        <taxon>Eukaryota</taxon>
        <taxon>Fungi</taxon>
        <taxon>Dikarya</taxon>
        <taxon>Ascomycota</taxon>
        <taxon>Pezizomycotina</taxon>
        <taxon>Dothideomycetes</taxon>
        <taxon>Dothideomycetes incertae sedis</taxon>
        <taxon>Botryosphaeriales</taxon>
        <taxon>Botryosphaeriaceae</taxon>
        <taxon>Lasiodiplodia</taxon>
    </lineage>
</organism>
<accession>A0ACC2K0P4</accession>
<dbReference type="EMBL" id="JAPUUL010000020">
    <property type="protein sequence ID" value="KAJ8133355.1"/>
    <property type="molecule type" value="Genomic_DNA"/>
</dbReference>
<protein>
    <submittedName>
        <fullName evidence="1">Uncharacterized protein</fullName>
    </submittedName>
</protein>
<name>A0ACC2K0P4_9PEZI</name>
<keyword evidence="2" id="KW-1185">Reference proteome</keyword>
<sequence>MENSFDIVVAEETEGTNSTGHNNDTFSYERLVVLHKTGSSNKNGNSDMPSIDVVHVAVQYPGAESDGISGLSGLLSYVDAQEKRDLLFQSRLPGFLAGGLIEEFVREEATSLLRHLAGDRLREASNTKKAIVFIAYDLGALVVKQALAIAARFQNEYSSIFRETSSVIFYGCLHRALDTSDMSSKLSALLPAKLDSRLQLLFTKGKKHLANTIVKTNESFINCKIARRARIIHLCAGQDRTGMIYPPLDIFTATMGLDSEIVIQEKSTGDLEKRFPGLINIVGAKIENPLPHPQWLPIEQALLALAAPPRASHHDPREAAGLRPLFDRQEYIDWDNFHGGQALFIQGDSYQLTHSVADEIIRNGC</sequence>
<reference evidence="1" key="1">
    <citation type="submission" date="2022-12" db="EMBL/GenBank/DDBJ databases">
        <title>Genome Sequence of Lasiodiplodia mahajangana.</title>
        <authorList>
            <person name="Buettner E."/>
        </authorList>
    </citation>
    <scope>NUCLEOTIDE SEQUENCE</scope>
    <source>
        <strain evidence="1">VT137</strain>
    </source>
</reference>
<evidence type="ECO:0000313" key="1">
    <source>
        <dbReference type="EMBL" id="KAJ8133355.1"/>
    </source>
</evidence>
<proteinExistence type="predicted"/>